<dbReference type="AlphaFoldDB" id="A0A423Q031"/>
<gene>
    <name evidence="2" type="ORF">SAHL_06525</name>
</gene>
<feature type="compositionally biased region" description="Low complexity" evidence="1">
    <location>
        <begin position="1"/>
        <end position="53"/>
    </location>
</feature>
<proteinExistence type="predicted"/>
<accession>A0A423Q031</accession>
<evidence type="ECO:0000313" key="2">
    <source>
        <dbReference type="EMBL" id="ROO31350.1"/>
    </source>
</evidence>
<feature type="region of interest" description="Disordered" evidence="1">
    <location>
        <begin position="1"/>
        <end position="121"/>
    </location>
</feature>
<sequence>MAAGSALAPASAAPSYSAAGTGGSNASSASSDGYAASSDGYSSGSDGASPDAGTPEITGYGTSGEYGTNAGDDGDTGDQDDSDQGDSDQDTDGSDGENSDPDDDNEQTPPTSDTDPGDVGDTVVSVRAIRSGQSNGGAAPLTFGQVFARGAVPENDSIHARVDDRLLPTQVDAKARWDDGSLRHAVISTRVAPSGNDTRIDLARVEGDEDGAGSPLRIDALLASDFNARIEIKARGTRYTVDARDLLNDITASSGGCSDWGRQCKQWLSGPQVSEWIVGGPLEGAGGESSRLAAYFHIRAYADDNGEIERARVDTVVENNWAYPDETRNAQYNVTLEVGDEEYRNNGLKHYRQARWHRVLWWNDDPGLYARIDTDYLQSTGAISQYADVEPTSGLLNSVRQSVAPMNNGDQTDYMPTTGAQAAIGPLPRWTSAYAVSGDRRAFRWMLANDDAIGSYGVHYRDRETGRPLEITRHPYVTIANRSYAQRAGSDYQRDLLPGCQGDCNNPYEFDISHHPSTGYVPYLVTGDFYYLEEMQFIASYVQLWANPEYRDYKKGTLRGAQSQVRGQAWSLRSFSDAAFATPDDDPMKSYFTQIVDHVLDDYNDTFVDSDRSPLHVINNYGAVIYPSDGRERVGIAPWQADFFTWAAGHAAEQRMPGADKLVGWLADFQIERMTGWQDDPTEGYCWLEASTYSLQIRPNRGADDYDSLEEAYAANFPELVGTRCNSARMRLRMGNMEGTSYQTGEMVGYANSTTGFPANMQPGLAMAVDSDHPDAAAAWRIFEDREVKPNYDNQPNFAVVPRSR</sequence>
<name>A0A423Q031_9GAMM</name>
<dbReference type="EMBL" id="AYKF01000070">
    <property type="protein sequence ID" value="ROO31350.1"/>
    <property type="molecule type" value="Genomic_DNA"/>
</dbReference>
<dbReference type="Proteomes" id="UP000285123">
    <property type="component" value="Unassembled WGS sequence"/>
</dbReference>
<evidence type="ECO:0000256" key="1">
    <source>
        <dbReference type="SAM" id="MobiDB-lite"/>
    </source>
</evidence>
<protein>
    <submittedName>
        <fullName evidence="2">Uncharacterized protein</fullName>
    </submittedName>
</protein>
<evidence type="ECO:0000313" key="3">
    <source>
        <dbReference type="Proteomes" id="UP000285123"/>
    </source>
</evidence>
<feature type="compositionally biased region" description="Low complexity" evidence="1">
    <location>
        <begin position="108"/>
        <end position="121"/>
    </location>
</feature>
<reference evidence="2 3" key="1">
    <citation type="submission" date="2013-10" db="EMBL/GenBank/DDBJ databases">
        <title>Salinisphaera halophila YIM 95161 Genome Sequencing.</title>
        <authorList>
            <person name="Lai Q."/>
            <person name="Li C."/>
            <person name="Shao Z."/>
        </authorList>
    </citation>
    <scope>NUCLEOTIDE SEQUENCE [LARGE SCALE GENOMIC DNA]</scope>
    <source>
        <strain evidence="2 3">YIM 95161</strain>
    </source>
</reference>
<comment type="caution">
    <text evidence="2">The sequence shown here is derived from an EMBL/GenBank/DDBJ whole genome shotgun (WGS) entry which is preliminary data.</text>
</comment>
<feature type="compositionally biased region" description="Acidic residues" evidence="1">
    <location>
        <begin position="72"/>
        <end position="106"/>
    </location>
</feature>
<organism evidence="2 3">
    <name type="scientific">Salinisphaera orenii YIM 95161</name>
    <dbReference type="NCBI Taxonomy" id="1051139"/>
    <lineage>
        <taxon>Bacteria</taxon>
        <taxon>Pseudomonadati</taxon>
        <taxon>Pseudomonadota</taxon>
        <taxon>Gammaproteobacteria</taxon>
        <taxon>Salinisphaerales</taxon>
        <taxon>Salinisphaeraceae</taxon>
        <taxon>Salinisphaera</taxon>
    </lineage>
</organism>